<evidence type="ECO:0000256" key="3">
    <source>
        <dbReference type="ARBA" id="ARBA00022741"/>
    </source>
</evidence>
<keyword evidence="2 8" id="KW-0808">Transferase</keyword>
<evidence type="ECO:0000313" key="9">
    <source>
        <dbReference type="EMBL" id="CAL4113085.1"/>
    </source>
</evidence>
<evidence type="ECO:0000256" key="2">
    <source>
        <dbReference type="ARBA" id="ARBA00022679"/>
    </source>
</evidence>
<comment type="caution">
    <text evidence="9">The sequence shown here is derived from an EMBL/GenBank/DDBJ whole genome shotgun (WGS) entry which is preliminary data.</text>
</comment>
<dbReference type="GO" id="GO:0005737">
    <property type="term" value="C:cytoplasm"/>
    <property type="evidence" value="ECO:0007669"/>
    <property type="project" value="TreeGrafter"/>
</dbReference>
<dbReference type="InterPro" id="IPR005522">
    <property type="entry name" value="IPK"/>
</dbReference>
<dbReference type="Proteomes" id="UP001497623">
    <property type="component" value="Unassembled WGS sequence"/>
</dbReference>
<evidence type="ECO:0000256" key="7">
    <source>
        <dbReference type="ARBA" id="ARBA00036525"/>
    </source>
</evidence>
<dbReference type="Pfam" id="PF03770">
    <property type="entry name" value="IPK"/>
    <property type="match status" value="1"/>
</dbReference>
<reference evidence="9 10" key="1">
    <citation type="submission" date="2024-05" db="EMBL/GenBank/DDBJ databases">
        <authorList>
            <person name="Wallberg A."/>
        </authorList>
    </citation>
    <scope>NUCLEOTIDE SEQUENCE [LARGE SCALE GENOMIC DNA]</scope>
</reference>
<organism evidence="9 10">
    <name type="scientific">Meganyctiphanes norvegica</name>
    <name type="common">Northern krill</name>
    <name type="synonym">Thysanopoda norvegica</name>
    <dbReference type="NCBI Taxonomy" id="48144"/>
    <lineage>
        <taxon>Eukaryota</taxon>
        <taxon>Metazoa</taxon>
        <taxon>Ecdysozoa</taxon>
        <taxon>Arthropoda</taxon>
        <taxon>Crustacea</taxon>
        <taxon>Multicrustacea</taxon>
        <taxon>Malacostraca</taxon>
        <taxon>Eumalacostraca</taxon>
        <taxon>Eucarida</taxon>
        <taxon>Euphausiacea</taxon>
        <taxon>Euphausiidae</taxon>
        <taxon>Meganyctiphanes</taxon>
    </lineage>
</organism>
<keyword evidence="10" id="KW-1185">Reference proteome</keyword>
<dbReference type="GO" id="GO:0051765">
    <property type="term" value="F:inositol tetrakisphosphate kinase activity"/>
    <property type="evidence" value="ECO:0007669"/>
    <property type="project" value="TreeGrafter"/>
</dbReference>
<sequence>MDTQVIPHENQLGGHRRKECSSLLRGEFGEILKPVKPNANPTYSRELSSAILRKAGHNHANKPPSECCAEENDNTCNSRPGAFKNRRRRSTKDFFTQLSVEEQIIPEAVEITDSNVFVDTTNINIKTPNDEDIMPATCDELEFYTAVTYCTNFACSSLKSLVPPFYGVVNKILDGIDVPHMVLGDLTTGMELPCIADIKMGRTSNYPGRKSDTQAVGKRYLVQESLGFCLAGMNIVNCLTGEQITRFLPATGKKLSVDQVFNALGQLVQRGISVYYGEILTEAILGDLQDILQWFNSQRTYKLRSSSILITYDAQTLLAQDDNSKTSSERKVKVFVKLIDFAHVFLADEEADDNYIFGLNNLITFYTEELQRIKQKTKFKK</sequence>
<name>A0AAV2R580_MEGNR</name>
<dbReference type="AlphaFoldDB" id="A0AAV2R580"/>
<dbReference type="EMBL" id="CAXKWB010015239">
    <property type="protein sequence ID" value="CAL4113085.1"/>
    <property type="molecule type" value="Genomic_DNA"/>
</dbReference>
<dbReference type="GO" id="GO:0008440">
    <property type="term" value="F:inositol-1,4,5-trisphosphate 3-kinase activity"/>
    <property type="evidence" value="ECO:0007669"/>
    <property type="project" value="TreeGrafter"/>
</dbReference>
<comment type="catalytic activity">
    <reaction evidence="6">
        <text>1D-myo-inositol 1,4,5-trisphosphate + 2 ATP = 1D-myo-inositol 1,3,4,5,6-pentakisphosphate + 2 ADP + 2 H(+)</text>
        <dbReference type="Rhea" id="RHEA:32359"/>
        <dbReference type="ChEBI" id="CHEBI:15378"/>
        <dbReference type="ChEBI" id="CHEBI:30616"/>
        <dbReference type="ChEBI" id="CHEBI:57733"/>
        <dbReference type="ChEBI" id="CHEBI:203600"/>
        <dbReference type="ChEBI" id="CHEBI:456216"/>
        <dbReference type="EC" id="2.7.1.151"/>
    </reaction>
</comment>
<comment type="catalytic activity">
    <reaction evidence="7">
        <text>1D-myo-inositol 1,3,4,6-tetrakisphosphate + ATP = 1D-myo-inositol 1,3,4,5,6-pentakisphosphate + ADP + H(+)</text>
        <dbReference type="Rhea" id="RHEA:12717"/>
        <dbReference type="ChEBI" id="CHEBI:15378"/>
        <dbReference type="ChEBI" id="CHEBI:30616"/>
        <dbReference type="ChEBI" id="CHEBI:57660"/>
        <dbReference type="ChEBI" id="CHEBI:57733"/>
        <dbReference type="ChEBI" id="CHEBI:456216"/>
        <dbReference type="EC" id="2.7.1.140"/>
    </reaction>
</comment>
<dbReference type="InterPro" id="IPR038286">
    <property type="entry name" value="IPK_sf"/>
</dbReference>
<keyword evidence="5" id="KW-0067">ATP-binding</keyword>
<protein>
    <recommendedName>
        <fullName evidence="8">Kinase</fullName>
        <ecNumber evidence="8">2.7.-.-</ecNumber>
    </recommendedName>
</protein>
<comment type="similarity">
    <text evidence="1 8">Belongs to the inositol phosphokinase (IPK) family.</text>
</comment>
<keyword evidence="4 8" id="KW-0418">Kinase</keyword>
<keyword evidence="3" id="KW-0547">Nucleotide-binding</keyword>
<dbReference type="GO" id="GO:0005524">
    <property type="term" value="F:ATP binding"/>
    <property type="evidence" value="ECO:0007669"/>
    <property type="project" value="UniProtKB-KW"/>
</dbReference>
<evidence type="ECO:0000256" key="1">
    <source>
        <dbReference type="ARBA" id="ARBA00007374"/>
    </source>
</evidence>
<dbReference type="GO" id="GO:0005634">
    <property type="term" value="C:nucleus"/>
    <property type="evidence" value="ECO:0007669"/>
    <property type="project" value="TreeGrafter"/>
</dbReference>
<dbReference type="SUPFAM" id="SSF56104">
    <property type="entry name" value="SAICAR synthase-like"/>
    <property type="match status" value="1"/>
</dbReference>
<dbReference type="EC" id="2.7.-.-" evidence="8"/>
<evidence type="ECO:0000256" key="5">
    <source>
        <dbReference type="ARBA" id="ARBA00022840"/>
    </source>
</evidence>
<gene>
    <name evidence="9" type="ORF">MNOR_LOCUS20039</name>
</gene>
<evidence type="ECO:0000313" key="10">
    <source>
        <dbReference type="Proteomes" id="UP001497623"/>
    </source>
</evidence>
<accession>A0AAV2R580</accession>
<evidence type="ECO:0000256" key="8">
    <source>
        <dbReference type="RuleBase" id="RU363090"/>
    </source>
</evidence>
<dbReference type="Gene3D" id="3.30.470.160">
    <property type="entry name" value="Inositol polyphosphate kinase"/>
    <property type="match status" value="1"/>
</dbReference>
<evidence type="ECO:0000256" key="6">
    <source>
        <dbReference type="ARBA" id="ARBA00036164"/>
    </source>
</evidence>
<proteinExistence type="inferred from homology"/>
<dbReference type="GO" id="GO:0032958">
    <property type="term" value="P:inositol phosphate biosynthetic process"/>
    <property type="evidence" value="ECO:0007669"/>
    <property type="project" value="InterPro"/>
</dbReference>
<dbReference type="PANTHER" id="PTHR12400:SF51">
    <property type="entry name" value="INOSITOL POLYPHOSPHATE MULTIKINASE"/>
    <property type="match status" value="1"/>
</dbReference>
<dbReference type="PANTHER" id="PTHR12400">
    <property type="entry name" value="INOSITOL POLYPHOSPHATE KINASE"/>
    <property type="match status" value="1"/>
</dbReference>
<evidence type="ECO:0000256" key="4">
    <source>
        <dbReference type="ARBA" id="ARBA00022777"/>
    </source>
</evidence>